<evidence type="ECO:0000313" key="12">
    <source>
        <dbReference type="Proteomes" id="UP001200313"/>
    </source>
</evidence>
<dbReference type="EMBL" id="JAKNJB010000023">
    <property type="protein sequence ID" value="MCG4527916.1"/>
    <property type="molecule type" value="Genomic_DNA"/>
</dbReference>
<proteinExistence type="inferred from homology"/>
<dbReference type="GO" id="GO:0004521">
    <property type="term" value="F:RNA endonuclease activity"/>
    <property type="evidence" value="ECO:0007669"/>
    <property type="project" value="UniProtKB-UniRule"/>
</dbReference>
<keyword evidence="6 9" id="KW-0255">Endonuclease</keyword>
<dbReference type="NCBIfam" id="TIGR00043">
    <property type="entry name" value="rRNA maturation RNase YbeY"/>
    <property type="match status" value="1"/>
</dbReference>
<dbReference type="Gene3D" id="3.40.390.30">
    <property type="entry name" value="Metalloproteases ('zincins'), catalytic domain"/>
    <property type="match status" value="1"/>
</dbReference>
<gene>
    <name evidence="9 11" type="primary">ybeY</name>
    <name evidence="10" type="ORF">L0P79_12710</name>
    <name evidence="11" type="ORF">NE579_11650</name>
</gene>
<keyword evidence="4 9" id="KW-0540">Nuclease</keyword>
<dbReference type="InterPro" id="IPR002036">
    <property type="entry name" value="YbeY"/>
</dbReference>
<keyword evidence="12" id="KW-1185">Reference proteome</keyword>
<name>A0AAW5JM06_9FIRM</name>
<dbReference type="HAMAP" id="MF_00009">
    <property type="entry name" value="Endoribonucl_YbeY"/>
    <property type="match status" value="1"/>
</dbReference>
<comment type="function">
    <text evidence="9">Single strand-specific metallo-endoribonuclease involved in late-stage 70S ribosome quality control and in maturation of the 3' terminus of the 16S rRNA.</text>
</comment>
<evidence type="ECO:0000256" key="4">
    <source>
        <dbReference type="ARBA" id="ARBA00022722"/>
    </source>
</evidence>
<feature type="binding site" evidence="9">
    <location>
        <position position="126"/>
    </location>
    <ligand>
        <name>Zn(2+)</name>
        <dbReference type="ChEBI" id="CHEBI:29105"/>
        <note>catalytic</note>
    </ligand>
</feature>
<dbReference type="Proteomes" id="UP001200313">
    <property type="component" value="Unassembled WGS sequence"/>
</dbReference>
<dbReference type="EMBL" id="JANFYS010000024">
    <property type="protein sequence ID" value="MCQ4771111.1"/>
    <property type="molecule type" value="Genomic_DNA"/>
</dbReference>
<protein>
    <recommendedName>
        <fullName evidence="9">Endoribonuclease YbeY</fullName>
        <ecNumber evidence="9">3.1.-.-</ecNumber>
    </recommendedName>
</protein>
<dbReference type="InterPro" id="IPR020549">
    <property type="entry name" value="YbeY_CS"/>
</dbReference>
<evidence type="ECO:0000256" key="5">
    <source>
        <dbReference type="ARBA" id="ARBA00022723"/>
    </source>
</evidence>
<feature type="binding site" evidence="9">
    <location>
        <position position="130"/>
    </location>
    <ligand>
        <name>Zn(2+)</name>
        <dbReference type="ChEBI" id="CHEBI:29105"/>
        <note>catalytic</note>
    </ligand>
</feature>
<dbReference type="AlphaFoldDB" id="A0AAW5JM06"/>
<comment type="subcellular location">
    <subcellularLocation>
        <location evidence="9">Cytoplasm</location>
    </subcellularLocation>
</comment>
<dbReference type="PANTHER" id="PTHR46986:SF1">
    <property type="entry name" value="ENDORIBONUCLEASE YBEY, CHLOROPLASTIC"/>
    <property type="match status" value="1"/>
</dbReference>
<evidence type="ECO:0000256" key="8">
    <source>
        <dbReference type="ARBA" id="ARBA00022833"/>
    </source>
</evidence>
<keyword evidence="7 9" id="KW-0378">Hydrolase</keyword>
<evidence type="ECO:0000256" key="7">
    <source>
        <dbReference type="ARBA" id="ARBA00022801"/>
    </source>
</evidence>
<comment type="cofactor">
    <cofactor evidence="9">
        <name>Zn(2+)</name>
        <dbReference type="ChEBI" id="CHEBI:29105"/>
    </cofactor>
    <text evidence="9">Binds 1 zinc ion.</text>
</comment>
<evidence type="ECO:0000256" key="2">
    <source>
        <dbReference type="ARBA" id="ARBA00022517"/>
    </source>
</evidence>
<keyword evidence="9" id="KW-0963">Cytoplasm</keyword>
<evidence type="ECO:0000313" key="13">
    <source>
        <dbReference type="Proteomes" id="UP001204562"/>
    </source>
</evidence>
<evidence type="ECO:0000313" key="10">
    <source>
        <dbReference type="EMBL" id="MCG4527916.1"/>
    </source>
</evidence>
<comment type="similarity">
    <text evidence="1 9">Belongs to the endoribonuclease YbeY family.</text>
</comment>
<evidence type="ECO:0000256" key="6">
    <source>
        <dbReference type="ARBA" id="ARBA00022759"/>
    </source>
</evidence>
<dbReference type="RefSeq" id="WP_238074470.1">
    <property type="nucleotide sequence ID" value="NZ_JAKNJB010000023.1"/>
</dbReference>
<organism evidence="11 13">
    <name type="scientific">Intestinimonas massiliensis</name>
    <name type="common">ex Afouda et al. 2020</name>
    <dbReference type="NCBI Taxonomy" id="1673721"/>
    <lineage>
        <taxon>Bacteria</taxon>
        <taxon>Bacillati</taxon>
        <taxon>Bacillota</taxon>
        <taxon>Clostridia</taxon>
        <taxon>Eubacteriales</taxon>
        <taxon>Intestinimonas</taxon>
    </lineage>
</organism>
<dbReference type="Proteomes" id="UP001204562">
    <property type="component" value="Unassembled WGS sequence"/>
</dbReference>
<keyword evidence="5 9" id="KW-0479">Metal-binding</keyword>
<dbReference type="PANTHER" id="PTHR46986">
    <property type="entry name" value="ENDORIBONUCLEASE YBEY, CHLOROPLASTIC"/>
    <property type="match status" value="1"/>
</dbReference>
<evidence type="ECO:0000256" key="3">
    <source>
        <dbReference type="ARBA" id="ARBA00022552"/>
    </source>
</evidence>
<keyword evidence="8 9" id="KW-0862">Zinc</keyword>
<dbReference type="GO" id="GO:0005737">
    <property type="term" value="C:cytoplasm"/>
    <property type="evidence" value="ECO:0007669"/>
    <property type="project" value="UniProtKB-SubCell"/>
</dbReference>
<dbReference type="GO" id="GO:0008270">
    <property type="term" value="F:zinc ion binding"/>
    <property type="evidence" value="ECO:0007669"/>
    <property type="project" value="UniProtKB-UniRule"/>
</dbReference>
<evidence type="ECO:0000313" key="11">
    <source>
        <dbReference type="EMBL" id="MCQ4771111.1"/>
    </source>
</evidence>
<evidence type="ECO:0000256" key="1">
    <source>
        <dbReference type="ARBA" id="ARBA00010875"/>
    </source>
</evidence>
<reference evidence="11" key="2">
    <citation type="submission" date="2022-06" db="EMBL/GenBank/DDBJ databases">
        <title>Isolation of gut microbiota from human fecal samples.</title>
        <authorList>
            <person name="Pamer E.G."/>
            <person name="Barat B."/>
            <person name="Waligurski E."/>
            <person name="Medina S."/>
            <person name="Paddock L."/>
            <person name="Mostad J."/>
        </authorList>
    </citation>
    <scope>NUCLEOTIDE SEQUENCE</scope>
    <source>
        <strain evidence="11">DFI.9.91</strain>
    </source>
</reference>
<sequence length="162" mass="17853">MEHEILIESELERDELWAGLLRETISAALAAEGVAVPCEVDVLLTDDEGIHQINLEQRGVDAPTDVLSFPMFEFAPGQPPAEGAEIDPETGLLPLGDMVVSMERARAQGEEYGHGTKRELAYLAVHSVLHLLGYDHMDDGPQKARMRAREEAILNQLGITRE</sequence>
<comment type="caution">
    <text evidence="11">The sequence shown here is derived from an EMBL/GenBank/DDBJ whole genome shotgun (WGS) entry which is preliminary data.</text>
</comment>
<dbReference type="PROSITE" id="PS01306">
    <property type="entry name" value="UPF0054"/>
    <property type="match status" value="1"/>
</dbReference>
<reference evidence="10 12" key="1">
    <citation type="submission" date="2022-01" db="EMBL/GenBank/DDBJ databases">
        <title>Collection of gut derived symbiotic bacterial strains cultured from healthy donors.</title>
        <authorList>
            <person name="Lin H."/>
            <person name="Kohout C."/>
            <person name="Waligurski E."/>
            <person name="Pamer E.G."/>
        </authorList>
    </citation>
    <scope>NUCLEOTIDE SEQUENCE [LARGE SCALE GENOMIC DNA]</scope>
    <source>
        <strain evidence="10 12">DFI.3.7</strain>
    </source>
</reference>
<keyword evidence="2 9" id="KW-0690">Ribosome biogenesis</keyword>
<accession>A0AAW5JM06</accession>
<dbReference type="SUPFAM" id="SSF55486">
    <property type="entry name" value="Metalloproteases ('zincins'), catalytic domain"/>
    <property type="match status" value="1"/>
</dbReference>
<dbReference type="EC" id="3.1.-.-" evidence="9"/>
<dbReference type="InterPro" id="IPR023091">
    <property type="entry name" value="MetalPrtase_cat_dom_sf_prd"/>
</dbReference>
<evidence type="ECO:0000256" key="9">
    <source>
        <dbReference type="HAMAP-Rule" id="MF_00009"/>
    </source>
</evidence>
<dbReference type="Pfam" id="PF02130">
    <property type="entry name" value="YbeY"/>
    <property type="match status" value="1"/>
</dbReference>
<dbReference type="GO" id="GO:0006364">
    <property type="term" value="P:rRNA processing"/>
    <property type="evidence" value="ECO:0007669"/>
    <property type="project" value="UniProtKB-UniRule"/>
</dbReference>
<feature type="binding site" evidence="9">
    <location>
        <position position="136"/>
    </location>
    <ligand>
        <name>Zn(2+)</name>
        <dbReference type="ChEBI" id="CHEBI:29105"/>
        <note>catalytic</note>
    </ligand>
</feature>
<keyword evidence="3 9" id="KW-0698">rRNA processing</keyword>
<dbReference type="GO" id="GO:0004222">
    <property type="term" value="F:metalloendopeptidase activity"/>
    <property type="evidence" value="ECO:0007669"/>
    <property type="project" value="InterPro"/>
</dbReference>